<dbReference type="AlphaFoldDB" id="A0A2W5K3J9"/>
<dbReference type="SUPFAM" id="SSF52833">
    <property type="entry name" value="Thioredoxin-like"/>
    <property type="match status" value="1"/>
</dbReference>
<dbReference type="RefSeq" id="WP_290598293.1">
    <property type="nucleotide sequence ID" value="NZ_JAPJOB010000002.1"/>
</dbReference>
<dbReference type="Gene3D" id="3.40.30.10">
    <property type="entry name" value="Glutaredoxin"/>
    <property type="match status" value="1"/>
</dbReference>
<protein>
    <submittedName>
        <fullName evidence="1">Disulfide bond formation protein DsbA</fullName>
    </submittedName>
</protein>
<evidence type="ECO:0000313" key="1">
    <source>
        <dbReference type="EMBL" id="PZP89386.1"/>
    </source>
</evidence>
<name>A0A2W5K3J9_9ACTN</name>
<dbReference type="InterPro" id="IPR053977">
    <property type="entry name" value="Rv2466c-like"/>
</dbReference>
<evidence type="ECO:0000313" key="2">
    <source>
        <dbReference type="Proteomes" id="UP000248606"/>
    </source>
</evidence>
<dbReference type="CDD" id="cd02972">
    <property type="entry name" value="DsbA_family"/>
    <property type="match status" value="1"/>
</dbReference>
<gene>
    <name evidence="1" type="ORF">DI579_02395</name>
</gene>
<comment type="caution">
    <text evidence="1">The sequence shown here is derived from an EMBL/GenBank/DDBJ whole genome shotgun (WGS) entry which is preliminary data.</text>
</comment>
<organism evidence="1 2">
    <name type="scientific">Lawsonella clevelandensis</name>
    <dbReference type="NCBI Taxonomy" id="1528099"/>
    <lineage>
        <taxon>Bacteria</taxon>
        <taxon>Bacillati</taxon>
        <taxon>Actinomycetota</taxon>
        <taxon>Actinomycetes</taxon>
        <taxon>Mycobacteriales</taxon>
        <taxon>Lawsonellaceae</taxon>
        <taxon>Lawsonella</taxon>
    </lineage>
</organism>
<dbReference type="Pfam" id="PF22234">
    <property type="entry name" value="Rv2466c-like"/>
    <property type="match status" value="1"/>
</dbReference>
<dbReference type="Proteomes" id="UP000248606">
    <property type="component" value="Unassembled WGS sequence"/>
</dbReference>
<dbReference type="EMBL" id="QFOZ01000002">
    <property type="protein sequence ID" value="PZP89386.1"/>
    <property type="molecule type" value="Genomic_DNA"/>
</dbReference>
<dbReference type="InterPro" id="IPR036249">
    <property type="entry name" value="Thioredoxin-like_sf"/>
</dbReference>
<accession>A0A2W5K3J9</accession>
<sequence>MTHTHARTRVDFWFDPSCPWCWLTSRWILEAQKVRDFTLTFHVMSLGVLNEGRALDPGYAAYLERSWGPVRVLTAAAQEHGEEALANLYTAMGTRFHNDGRLQDKDAVRESLTEVGLPVTLMEHWDKTPYEKELRDSHHAGMDALGEDVGTPCIHVDDVAFFGPVMSRVPCGEEAGKLFDGAVALAQYPYFYELKRSRTEGPVLDF</sequence>
<proteinExistence type="predicted"/>
<reference evidence="1 2" key="1">
    <citation type="submission" date="2017-08" db="EMBL/GenBank/DDBJ databases">
        <title>Infants hospitalized years apart are colonized by the same room-sourced microbial strains.</title>
        <authorList>
            <person name="Brooks B."/>
            <person name="Olm M.R."/>
            <person name="Firek B.A."/>
            <person name="Baker R."/>
            <person name="Thomas B.C."/>
            <person name="Morowitz M.J."/>
            <person name="Banfield J.F."/>
        </authorList>
    </citation>
    <scope>NUCLEOTIDE SEQUENCE [LARGE SCALE GENOMIC DNA]</scope>
    <source>
        <strain evidence="1">S2_006_000_R1_57</strain>
    </source>
</reference>